<dbReference type="EMBL" id="JASNJE010000049">
    <property type="protein sequence ID" value="MDK3075743.1"/>
    <property type="molecule type" value="Genomic_DNA"/>
</dbReference>
<protein>
    <submittedName>
        <fullName evidence="6">Linear amide C-N hydrolase</fullName>
    </submittedName>
</protein>
<dbReference type="PANTHER" id="PTHR35527">
    <property type="entry name" value="CHOLOYLGLYCINE HYDROLASE"/>
    <property type="match status" value="1"/>
</dbReference>
<evidence type="ECO:0000256" key="3">
    <source>
        <dbReference type="SAM" id="MobiDB-lite"/>
    </source>
</evidence>
<dbReference type="SUPFAM" id="SSF56235">
    <property type="entry name" value="N-terminal nucleophile aminohydrolases (Ntn hydrolases)"/>
    <property type="match status" value="1"/>
</dbReference>
<evidence type="ECO:0000256" key="4">
    <source>
        <dbReference type="SAM" id="SignalP"/>
    </source>
</evidence>
<organism evidence="6 7">
    <name type="scientific">Sedimentitalea xiamensis</name>
    <dbReference type="NCBI Taxonomy" id="3050037"/>
    <lineage>
        <taxon>Bacteria</taxon>
        <taxon>Pseudomonadati</taxon>
        <taxon>Pseudomonadota</taxon>
        <taxon>Alphaproteobacteria</taxon>
        <taxon>Rhodobacterales</taxon>
        <taxon>Paracoccaceae</taxon>
        <taxon>Sedimentitalea</taxon>
    </lineage>
</organism>
<feature type="signal peptide" evidence="4">
    <location>
        <begin position="1"/>
        <end position="30"/>
    </location>
</feature>
<dbReference type="PANTHER" id="PTHR35527:SF2">
    <property type="entry name" value="HYDROLASE"/>
    <property type="match status" value="1"/>
</dbReference>
<reference evidence="6 7" key="1">
    <citation type="submission" date="2023-05" db="EMBL/GenBank/DDBJ databases">
        <title>Sedimentitalea sp. nov. JM2-8.</title>
        <authorList>
            <person name="Huang J."/>
        </authorList>
    </citation>
    <scope>NUCLEOTIDE SEQUENCE [LARGE SCALE GENOMIC DNA]</scope>
    <source>
        <strain evidence="6 7">JM2-8</strain>
    </source>
</reference>
<evidence type="ECO:0000313" key="6">
    <source>
        <dbReference type="EMBL" id="MDK3075743.1"/>
    </source>
</evidence>
<dbReference type="Pfam" id="PF02275">
    <property type="entry name" value="CBAH"/>
    <property type="match status" value="1"/>
</dbReference>
<evidence type="ECO:0000256" key="2">
    <source>
        <dbReference type="ARBA" id="ARBA00022801"/>
    </source>
</evidence>
<comment type="similarity">
    <text evidence="1">Belongs to the peptidase C59 family.</text>
</comment>
<dbReference type="RefSeq" id="WP_284487663.1">
    <property type="nucleotide sequence ID" value="NZ_JASNJE010000049.1"/>
</dbReference>
<feature type="compositionally biased region" description="Polar residues" evidence="3">
    <location>
        <begin position="376"/>
        <end position="399"/>
    </location>
</feature>
<comment type="caution">
    <text evidence="6">The sequence shown here is derived from an EMBL/GenBank/DDBJ whole genome shotgun (WGS) entry which is preliminary data.</text>
</comment>
<accession>A0ABT7FKS4</accession>
<feature type="region of interest" description="Disordered" evidence="3">
    <location>
        <begin position="374"/>
        <end position="399"/>
    </location>
</feature>
<sequence length="399" mass="43327">MKASVIKTRSFKTTVITAVLAAAMTTTALSANTCSRLVTDTEYGTLLIRSADWVSSAPFDAQVSVFPEGRARQMRGEVDGYANAFSNWTTKYHTISFEEHGAFSGLSGQTVNDQGLSAMALSQGGSKPFIEQQRDNGAPAVNIVDVTTFIAENYATTAEVKDALDNGDFQLAWAAPVAGIGHTADLHFSVVDKQGQILLIQLGESGVVNTYLDDSSSDLSVKTNDPLLPEQREYNAQYDLTNAKAASSLPWGITGKDRYARLLAMSEQFDLGGLSYEQVAARQEVAFDVSAVVPFGIQDPATSEDFPTFFTMQFNLDNGDVAFRSMMTASKITFNIEDTKEFKVPMHAKIQKQADNGATEVIWTEMSEAPSAAWEVTTSPGSTWRTTRSEPTSLNHRLA</sequence>
<dbReference type="InterPro" id="IPR029055">
    <property type="entry name" value="Ntn_hydrolases_N"/>
</dbReference>
<feature type="domain" description="Choloylglycine hydrolase/NAAA C-terminal" evidence="5">
    <location>
        <begin position="34"/>
        <end position="245"/>
    </location>
</feature>
<keyword evidence="7" id="KW-1185">Reference proteome</keyword>
<dbReference type="GO" id="GO:0016787">
    <property type="term" value="F:hydrolase activity"/>
    <property type="evidence" value="ECO:0007669"/>
    <property type="project" value="UniProtKB-KW"/>
</dbReference>
<name>A0ABT7FKS4_9RHOB</name>
<evidence type="ECO:0000256" key="1">
    <source>
        <dbReference type="ARBA" id="ARBA00006625"/>
    </source>
</evidence>
<dbReference type="InterPro" id="IPR052193">
    <property type="entry name" value="Peptidase_C59"/>
</dbReference>
<dbReference type="InterPro" id="IPR029132">
    <property type="entry name" value="CBAH/NAAA_C"/>
</dbReference>
<dbReference type="Gene3D" id="3.60.60.10">
    <property type="entry name" value="Penicillin V Acylase, Chain A"/>
    <property type="match status" value="1"/>
</dbReference>
<dbReference type="Proteomes" id="UP001227126">
    <property type="component" value="Unassembled WGS sequence"/>
</dbReference>
<gene>
    <name evidence="6" type="ORF">QO034_22010</name>
</gene>
<keyword evidence="4" id="KW-0732">Signal</keyword>
<keyword evidence="2 6" id="KW-0378">Hydrolase</keyword>
<proteinExistence type="inferred from homology"/>
<evidence type="ECO:0000313" key="7">
    <source>
        <dbReference type="Proteomes" id="UP001227126"/>
    </source>
</evidence>
<evidence type="ECO:0000259" key="5">
    <source>
        <dbReference type="Pfam" id="PF02275"/>
    </source>
</evidence>
<feature type="chain" id="PRO_5047334814" evidence="4">
    <location>
        <begin position="31"/>
        <end position="399"/>
    </location>
</feature>